<feature type="domain" description="Uracil-DNA glycosylase-like" evidence="10">
    <location>
        <begin position="40"/>
        <end position="207"/>
    </location>
</feature>
<dbReference type="GO" id="GO:0046872">
    <property type="term" value="F:metal ion binding"/>
    <property type="evidence" value="ECO:0007669"/>
    <property type="project" value="UniProtKB-KW"/>
</dbReference>
<evidence type="ECO:0000256" key="2">
    <source>
        <dbReference type="ARBA" id="ARBA00019403"/>
    </source>
</evidence>
<dbReference type="AlphaFoldDB" id="A0A1A0MQH0"/>
<evidence type="ECO:0000256" key="7">
    <source>
        <dbReference type="ARBA" id="ARBA00023004"/>
    </source>
</evidence>
<evidence type="ECO:0000256" key="3">
    <source>
        <dbReference type="ARBA" id="ARBA00022485"/>
    </source>
</evidence>
<evidence type="ECO:0000256" key="8">
    <source>
        <dbReference type="ARBA" id="ARBA00023014"/>
    </source>
</evidence>
<dbReference type="GO" id="GO:0097506">
    <property type="term" value="F:deaminated base DNA N-glycosylase activity"/>
    <property type="evidence" value="ECO:0007669"/>
    <property type="project" value="UniProtKB-ARBA"/>
</dbReference>
<comment type="caution">
    <text evidence="11">The sequence shown here is derived from an EMBL/GenBank/DDBJ whole genome shotgun (WGS) entry which is preliminary data.</text>
</comment>
<keyword evidence="4" id="KW-0479">Metal-binding</keyword>
<keyword evidence="7" id="KW-0408">Iron</keyword>
<dbReference type="SUPFAM" id="SSF52141">
    <property type="entry name" value="Uracil-DNA glycosylase-like"/>
    <property type="match status" value="1"/>
</dbReference>
<dbReference type="SMART" id="SM00987">
    <property type="entry name" value="UreE_C"/>
    <property type="match status" value="1"/>
</dbReference>
<dbReference type="EMBL" id="LZSF01000121">
    <property type="protein sequence ID" value="OBA87665.1"/>
    <property type="molecule type" value="Genomic_DNA"/>
</dbReference>
<keyword evidence="6" id="KW-0378">Hydrolase</keyword>
<evidence type="ECO:0000256" key="1">
    <source>
        <dbReference type="ARBA" id="ARBA00006521"/>
    </source>
</evidence>
<dbReference type="RefSeq" id="WP_064858846.1">
    <property type="nucleotide sequence ID" value="NZ_LZSF01000121.1"/>
</dbReference>
<dbReference type="GO" id="GO:0006281">
    <property type="term" value="P:DNA repair"/>
    <property type="evidence" value="ECO:0007669"/>
    <property type="project" value="UniProtKB-KW"/>
</dbReference>
<dbReference type="InterPro" id="IPR005122">
    <property type="entry name" value="Uracil-DNA_glycosylase-like"/>
</dbReference>
<dbReference type="PANTHER" id="PTHR33693:SF9">
    <property type="entry name" value="TYPE-4 URACIL-DNA GLYCOSYLASE"/>
    <property type="match status" value="1"/>
</dbReference>
<evidence type="ECO:0000256" key="9">
    <source>
        <dbReference type="ARBA" id="ARBA00023204"/>
    </source>
</evidence>
<evidence type="ECO:0000313" key="12">
    <source>
        <dbReference type="Proteomes" id="UP000093962"/>
    </source>
</evidence>
<evidence type="ECO:0000259" key="10">
    <source>
        <dbReference type="SMART" id="SM00986"/>
    </source>
</evidence>
<dbReference type="InterPro" id="IPR051536">
    <property type="entry name" value="UDG_Type-4/5"/>
</dbReference>
<proteinExistence type="inferred from homology"/>
<evidence type="ECO:0000256" key="5">
    <source>
        <dbReference type="ARBA" id="ARBA00022763"/>
    </source>
</evidence>
<dbReference type="InterPro" id="IPR005273">
    <property type="entry name" value="Ura-DNA_glyco_family4"/>
</dbReference>
<keyword evidence="3" id="KW-0004">4Fe-4S</keyword>
<keyword evidence="9" id="KW-0234">DNA repair</keyword>
<protein>
    <recommendedName>
        <fullName evidence="2">Type-4 uracil-DNA glycosylase</fullName>
    </recommendedName>
</protein>
<sequence length="214" mass="23140">MPETSAAEYVPAELNIPALRTAAGECHGCVLYQHAQQTVFGAGDDAAGIMLVGEQPGDVEDRRGQPFVGPAGRILDRALGDAGIDRGTLYVTNAVKHFKFKATDRGKRRIHQKPNRTEVVACRPWLLAELRTVEPDVVVLLGATAAQSLLGNDFRLTQHRGETLQLPPDTVPDHDAVAIATAHPSSILRLPSPDRDAAYRDLVTDLQRSVELLG</sequence>
<accession>A0A1A0MQH0</accession>
<dbReference type="SMART" id="SM00986">
    <property type="entry name" value="UDG"/>
    <property type="match status" value="1"/>
</dbReference>
<dbReference type="NCBIfam" id="TIGR03914">
    <property type="entry name" value="UDG_fam_dom"/>
    <property type="match status" value="1"/>
</dbReference>
<evidence type="ECO:0000256" key="6">
    <source>
        <dbReference type="ARBA" id="ARBA00022801"/>
    </source>
</evidence>
<dbReference type="Gene3D" id="3.40.470.10">
    <property type="entry name" value="Uracil-DNA glycosylase-like domain"/>
    <property type="match status" value="1"/>
</dbReference>
<dbReference type="OrthoDB" id="5290748at2"/>
<dbReference type="GO" id="GO:0051539">
    <property type="term" value="F:4 iron, 4 sulfur cluster binding"/>
    <property type="evidence" value="ECO:0007669"/>
    <property type="project" value="UniProtKB-KW"/>
</dbReference>
<dbReference type="PANTHER" id="PTHR33693">
    <property type="entry name" value="TYPE-5 URACIL-DNA GLYCOSYLASE"/>
    <property type="match status" value="1"/>
</dbReference>
<keyword evidence="8" id="KW-0411">Iron-sulfur</keyword>
<dbReference type="Pfam" id="PF03167">
    <property type="entry name" value="UDG"/>
    <property type="match status" value="1"/>
</dbReference>
<keyword evidence="5" id="KW-0227">DNA damage</keyword>
<organism evidence="11 12">
    <name type="scientific">Mycolicibacterium mucogenicum</name>
    <name type="common">Mycobacterium mucogenicum</name>
    <dbReference type="NCBI Taxonomy" id="56689"/>
    <lineage>
        <taxon>Bacteria</taxon>
        <taxon>Bacillati</taxon>
        <taxon>Actinomycetota</taxon>
        <taxon>Actinomycetes</taxon>
        <taxon>Mycobacteriales</taxon>
        <taxon>Mycobacteriaceae</taxon>
        <taxon>Mycolicibacterium</taxon>
    </lineage>
</organism>
<reference evidence="11 12" key="1">
    <citation type="submission" date="2016-06" db="EMBL/GenBank/DDBJ databases">
        <authorList>
            <person name="Kjaerup R.B."/>
            <person name="Dalgaard T.S."/>
            <person name="Juul-Madsen H.R."/>
        </authorList>
    </citation>
    <scope>NUCLEOTIDE SEQUENCE [LARGE SCALE GENOMIC DNA]</scope>
    <source>
        <strain evidence="11 12">1199456.5</strain>
    </source>
</reference>
<name>A0A1A0MQH0_MYCMU</name>
<gene>
    <name evidence="11" type="ORF">A5642_19055</name>
</gene>
<dbReference type="Proteomes" id="UP000093962">
    <property type="component" value="Unassembled WGS sequence"/>
</dbReference>
<comment type="similarity">
    <text evidence="1">Belongs to the uracil-DNA glycosylase (UDG) superfamily. Type 4 (UDGa) family.</text>
</comment>
<dbReference type="InterPro" id="IPR036895">
    <property type="entry name" value="Uracil-DNA_glycosylase-like_sf"/>
</dbReference>
<evidence type="ECO:0000313" key="11">
    <source>
        <dbReference type="EMBL" id="OBA87665.1"/>
    </source>
</evidence>
<evidence type="ECO:0000256" key="4">
    <source>
        <dbReference type="ARBA" id="ARBA00022723"/>
    </source>
</evidence>
<dbReference type="CDD" id="cd10030">
    <property type="entry name" value="UDG-F4_TTUDGA_SPO1dp_like"/>
    <property type="match status" value="1"/>
</dbReference>